<evidence type="ECO:0000256" key="2">
    <source>
        <dbReference type="SAM" id="MobiDB-lite"/>
    </source>
</evidence>
<dbReference type="EMBL" id="CANHGI010000003">
    <property type="protein sequence ID" value="CAI5445940.1"/>
    <property type="molecule type" value="Genomic_DNA"/>
</dbReference>
<evidence type="ECO:0000256" key="1">
    <source>
        <dbReference type="SAM" id="Coils"/>
    </source>
</evidence>
<dbReference type="Proteomes" id="UP001152747">
    <property type="component" value="Unassembled WGS sequence"/>
</dbReference>
<feature type="coiled-coil region" evidence="1">
    <location>
        <begin position="149"/>
        <end position="180"/>
    </location>
</feature>
<reference evidence="3" key="1">
    <citation type="submission" date="2022-11" db="EMBL/GenBank/DDBJ databases">
        <authorList>
            <person name="Kikuchi T."/>
        </authorList>
    </citation>
    <scope>NUCLEOTIDE SEQUENCE</scope>
    <source>
        <strain evidence="3">PS1010</strain>
    </source>
</reference>
<protein>
    <submittedName>
        <fullName evidence="3">Uncharacterized protein</fullName>
    </submittedName>
</protein>
<gene>
    <name evidence="3" type="ORF">CAMP_LOCUS8577</name>
</gene>
<evidence type="ECO:0000313" key="4">
    <source>
        <dbReference type="Proteomes" id="UP001152747"/>
    </source>
</evidence>
<name>A0A9P1IIZ7_9PELO</name>
<dbReference type="AlphaFoldDB" id="A0A9P1IIZ7"/>
<feature type="region of interest" description="Disordered" evidence="2">
    <location>
        <begin position="34"/>
        <end position="65"/>
    </location>
</feature>
<feature type="compositionally biased region" description="Polar residues" evidence="2">
    <location>
        <begin position="38"/>
        <end position="53"/>
    </location>
</feature>
<accession>A0A9P1IIZ7</accession>
<dbReference type="OrthoDB" id="5322683at2759"/>
<sequence>MFKNLKNRLDSEAEKIKQSVQQYGGQVAAQVGQYRQAMNEQQTTNESGSSNSKKIGETSIDDSNQITETSSAMMSEIPEADLLGLGLSDIPQSTTTRQRTFSGDSTESTFSSLLHSLPSVLTSALETIPSDSESVASDAFSVRSSNDPNSRLKQKLLNYKEKYRDAVQRHNKLVDDVNNTKMVLEKTQDEYLKKSGKYEGKSEDE</sequence>
<comment type="caution">
    <text evidence="3">The sequence shown here is derived from an EMBL/GenBank/DDBJ whole genome shotgun (WGS) entry which is preliminary data.</text>
</comment>
<keyword evidence="1" id="KW-0175">Coiled coil</keyword>
<proteinExistence type="predicted"/>
<organism evidence="3 4">
    <name type="scientific">Caenorhabditis angaria</name>
    <dbReference type="NCBI Taxonomy" id="860376"/>
    <lineage>
        <taxon>Eukaryota</taxon>
        <taxon>Metazoa</taxon>
        <taxon>Ecdysozoa</taxon>
        <taxon>Nematoda</taxon>
        <taxon>Chromadorea</taxon>
        <taxon>Rhabditida</taxon>
        <taxon>Rhabditina</taxon>
        <taxon>Rhabditomorpha</taxon>
        <taxon>Rhabditoidea</taxon>
        <taxon>Rhabditidae</taxon>
        <taxon>Peloderinae</taxon>
        <taxon>Caenorhabditis</taxon>
    </lineage>
</organism>
<keyword evidence="4" id="KW-1185">Reference proteome</keyword>
<evidence type="ECO:0000313" key="3">
    <source>
        <dbReference type="EMBL" id="CAI5445940.1"/>
    </source>
</evidence>